<evidence type="ECO:0000313" key="2">
    <source>
        <dbReference type="EMBL" id="GHD59631.1"/>
    </source>
</evidence>
<feature type="domain" description="VWFA" evidence="1">
    <location>
        <begin position="32"/>
        <end position="221"/>
    </location>
</feature>
<dbReference type="InterPro" id="IPR002035">
    <property type="entry name" value="VWF_A"/>
</dbReference>
<gene>
    <name evidence="2" type="ORF">GCM10017083_44230</name>
</gene>
<dbReference type="PROSITE" id="PS50234">
    <property type="entry name" value="VWFA"/>
    <property type="match status" value="1"/>
</dbReference>
<proteinExistence type="predicted"/>
<comment type="caution">
    <text evidence="2">The sequence shown here is derived from an EMBL/GenBank/DDBJ whole genome shotgun (WGS) entry which is preliminary data.</text>
</comment>
<dbReference type="Pfam" id="PF06707">
    <property type="entry name" value="DUF1194"/>
    <property type="match status" value="1"/>
</dbReference>
<dbReference type="AlphaFoldDB" id="A0A918XWM5"/>
<dbReference type="InterPro" id="IPR010607">
    <property type="entry name" value="DUF1194"/>
</dbReference>
<dbReference type="Gene3D" id="3.40.50.410">
    <property type="entry name" value="von Willebrand factor, type A domain"/>
    <property type="match status" value="1"/>
</dbReference>
<dbReference type="Proteomes" id="UP000630353">
    <property type="component" value="Unassembled WGS sequence"/>
</dbReference>
<name>A0A918XWM5_9PROT</name>
<accession>A0A918XWM5</accession>
<sequence length="231" mass="24901">MRTLLLALVLAPVLVVVAGWGTRARAEPVDLELVLAVDSSASVDYIEFNLQLEGLAYAFRDPDLIAAIGNGQYGAIAVTLMEWASTDRQQRVLPWTRIASAADAAAFADRIDRSPRQIQTGATSISSAIRFAERLFADNGFEGTRRTIDLSGDGYNNQGEALAAARAAVLASGITINALAIENQVLGLGDYFEDQLIGGVGAFVIRADSYRDYLGKIRRKLLREIQAPPMS</sequence>
<reference evidence="2" key="1">
    <citation type="journal article" date="2014" name="Int. J. Syst. Evol. Microbiol.">
        <title>Complete genome sequence of Corynebacterium casei LMG S-19264T (=DSM 44701T), isolated from a smear-ripened cheese.</title>
        <authorList>
            <consortium name="US DOE Joint Genome Institute (JGI-PGF)"/>
            <person name="Walter F."/>
            <person name="Albersmeier A."/>
            <person name="Kalinowski J."/>
            <person name="Ruckert C."/>
        </authorList>
    </citation>
    <scope>NUCLEOTIDE SEQUENCE</scope>
    <source>
        <strain evidence="2">KCTC 42651</strain>
    </source>
</reference>
<keyword evidence="3" id="KW-1185">Reference proteome</keyword>
<evidence type="ECO:0000313" key="3">
    <source>
        <dbReference type="Proteomes" id="UP000630353"/>
    </source>
</evidence>
<dbReference type="SUPFAM" id="SSF53300">
    <property type="entry name" value="vWA-like"/>
    <property type="match status" value="1"/>
</dbReference>
<reference evidence="2" key="2">
    <citation type="submission" date="2020-09" db="EMBL/GenBank/DDBJ databases">
        <authorList>
            <person name="Sun Q."/>
            <person name="Kim S."/>
        </authorList>
    </citation>
    <scope>NUCLEOTIDE SEQUENCE</scope>
    <source>
        <strain evidence="2">KCTC 42651</strain>
    </source>
</reference>
<organism evidence="2 3">
    <name type="scientific">Thalassobaculum fulvum</name>
    <dbReference type="NCBI Taxonomy" id="1633335"/>
    <lineage>
        <taxon>Bacteria</taxon>
        <taxon>Pseudomonadati</taxon>
        <taxon>Pseudomonadota</taxon>
        <taxon>Alphaproteobacteria</taxon>
        <taxon>Rhodospirillales</taxon>
        <taxon>Thalassobaculaceae</taxon>
        <taxon>Thalassobaculum</taxon>
    </lineage>
</organism>
<dbReference type="RefSeq" id="WP_189993745.1">
    <property type="nucleotide sequence ID" value="NZ_BMZS01000011.1"/>
</dbReference>
<evidence type="ECO:0000259" key="1">
    <source>
        <dbReference type="PROSITE" id="PS50234"/>
    </source>
</evidence>
<protein>
    <recommendedName>
        <fullName evidence="1">VWFA domain-containing protein</fullName>
    </recommendedName>
</protein>
<dbReference type="EMBL" id="BMZS01000011">
    <property type="protein sequence ID" value="GHD59631.1"/>
    <property type="molecule type" value="Genomic_DNA"/>
</dbReference>
<dbReference type="InterPro" id="IPR036465">
    <property type="entry name" value="vWFA_dom_sf"/>
</dbReference>